<feature type="region of interest" description="Disordered" evidence="1">
    <location>
        <begin position="492"/>
        <end position="572"/>
    </location>
</feature>
<dbReference type="OrthoDB" id="3007819at2759"/>
<feature type="compositionally biased region" description="Basic and acidic residues" evidence="1">
    <location>
        <begin position="286"/>
        <end position="299"/>
    </location>
</feature>
<accession>A0A8H5F6W5</accession>
<name>A0A8H5F6W5_9AGAR</name>
<comment type="caution">
    <text evidence="2">The sequence shown here is derived from an EMBL/GenBank/DDBJ whole genome shotgun (WGS) entry which is preliminary data.</text>
</comment>
<sequence length="677" mass="75656">MSMPGALSFNTRQKRVTAIKLEPYLAAQTLPLHRAGIDLKQSRLLFVPYLAMTPLFERIPYDILLNITFLSASDAVCRAPTELLNLRLTCKTLHRYLDVRTSAHLYARLFRCHFDLAPLLSNSPVTSVNDATLANEYVLRQQFLARSRTSAWTPRTLASDMLVALRMLLESCGLNDQQLASANFSRELLELARVHIRPSDDSLGEGYDSRGLKWIIIWLLCLSLSKSDIANLAPAVRDNMCKLLFFYMSTSIKNVGPSSVTSFFDLRYKAPPSWGGIITSASGGQGRDDQQHHRDHAEEPVESTLYARQEIPVESELNPAFAAVNVFLALRESSPLVIPPHLPEDRAAATLRRVSGPTKEDFRVFQNYQTPLFADRRLRDVRSRETSGVAREASQVAAGRGGPPCRMHRDLCWSHHPEFSTMYQITDSSHPRVGRFSGLWQGSYMFKKHYTNTCFPTLNQTHTADETGAEYYTNRNPLQVAFTEYHCLSPNVPLPSPQDSSEMAALPTRPWDFDHPAQRHRYERLDSAETSPGTSVEQEPTPPSTYAVSQFSGPVAEQSSSSKSDGGHDAGGACSTAEVLDTILFGETTADHDSAWKGFRYVGRIREDRMVILKREPKNPSEAYLGTWVFEGRLRYGGVVVGFWHALNSTEGTGVKGIFSLTKVDTSERTEPHVAGH</sequence>
<feature type="region of interest" description="Disordered" evidence="1">
    <location>
        <begin position="279"/>
        <end position="300"/>
    </location>
</feature>
<organism evidence="2 3">
    <name type="scientific">Ephemerocybe angulata</name>
    <dbReference type="NCBI Taxonomy" id="980116"/>
    <lineage>
        <taxon>Eukaryota</taxon>
        <taxon>Fungi</taxon>
        <taxon>Dikarya</taxon>
        <taxon>Basidiomycota</taxon>
        <taxon>Agaricomycotina</taxon>
        <taxon>Agaricomycetes</taxon>
        <taxon>Agaricomycetidae</taxon>
        <taxon>Agaricales</taxon>
        <taxon>Agaricineae</taxon>
        <taxon>Psathyrellaceae</taxon>
        <taxon>Ephemerocybe</taxon>
    </lineage>
</organism>
<dbReference type="Proteomes" id="UP000541558">
    <property type="component" value="Unassembled WGS sequence"/>
</dbReference>
<feature type="compositionally biased region" description="Polar residues" evidence="1">
    <location>
        <begin position="528"/>
        <end position="564"/>
    </location>
</feature>
<reference evidence="2 3" key="1">
    <citation type="journal article" date="2020" name="ISME J.">
        <title>Uncovering the hidden diversity of litter-decomposition mechanisms in mushroom-forming fungi.</title>
        <authorList>
            <person name="Floudas D."/>
            <person name="Bentzer J."/>
            <person name="Ahren D."/>
            <person name="Johansson T."/>
            <person name="Persson P."/>
            <person name="Tunlid A."/>
        </authorList>
    </citation>
    <scope>NUCLEOTIDE SEQUENCE [LARGE SCALE GENOMIC DNA]</scope>
    <source>
        <strain evidence="2 3">CBS 175.51</strain>
    </source>
</reference>
<dbReference type="EMBL" id="JAACJK010000163">
    <property type="protein sequence ID" value="KAF5325949.1"/>
    <property type="molecule type" value="Genomic_DNA"/>
</dbReference>
<evidence type="ECO:0000256" key="1">
    <source>
        <dbReference type="SAM" id="MobiDB-lite"/>
    </source>
</evidence>
<protein>
    <recommendedName>
        <fullName evidence="4">F-box domain-containing protein</fullName>
    </recommendedName>
</protein>
<evidence type="ECO:0000313" key="3">
    <source>
        <dbReference type="Proteomes" id="UP000541558"/>
    </source>
</evidence>
<evidence type="ECO:0008006" key="4">
    <source>
        <dbReference type="Google" id="ProtNLM"/>
    </source>
</evidence>
<keyword evidence="3" id="KW-1185">Reference proteome</keyword>
<evidence type="ECO:0000313" key="2">
    <source>
        <dbReference type="EMBL" id="KAF5325949.1"/>
    </source>
</evidence>
<dbReference type="AlphaFoldDB" id="A0A8H5F6W5"/>
<proteinExistence type="predicted"/>
<gene>
    <name evidence="2" type="ORF">D9611_001013</name>
</gene>